<name>A0ABS1CQS8_9PROT</name>
<gene>
    <name evidence="1" type="ORF">CKO45_00160</name>
</gene>
<keyword evidence="2" id="KW-1185">Reference proteome</keyword>
<organism evidence="1 2">
    <name type="scientific">Paracraurococcus ruber</name>
    <dbReference type="NCBI Taxonomy" id="77675"/>
    <lineage>
        <taxon>Bacteria</taxon>
        <taxon>Pseudomonadati</taxon>
        <taxon>Pseudomonadota</taxon>
        <taxon>Alphaproteobacteria</taxon>
        <taxon>Acetobacterales</taxon>
        <taxon>Roseomonadaceae</taxon>
        <taxon>Paracraurococcus</taxon>
    </lineage>
</organism>
<accession>A0ABS1CQS8</accession>
<sequence>MLLSMAGFYRAQDRDETAANIPRLLSPSAEAGTCRQAGAVQPRRPRRSGLATCRADEALHETGRIAKEVARRPAAAFLGIEVPPWAFATRTQAAIAIVHALADAEKLRCGLDIVVARRAKAGGHLRMLGGRIAPWCPPSGPLPRKDGA</sequence>
<dbReference type="EMBL" id="NRSG01000001">
    <property type="protein sequence ID" value="MBK1656641.1"/>
    <property type="molecule type" value="Genomic_DNA"/>
</dbReference>
<protein>
    <submittedName>
        <fullName evidence="1">Uncharacterized protein</fullName>
    </submittedName>
</protein>
<evidence type="ECO:0000313" key="2">
    <source>
        <dbReference type="Proteomes" id="UP000697995"/>
    </source>
</evidence>
<proteinExistence type="predicted"/>
<dbReference type="Proteomes" id="UP000697995">
    <property type="component" value="Unassembled WGS sequence"/>
</dbReference>
<reference evidence="1 2" key="1">
    <citation type="journal article" date="2020" name="Microorganisms">
        <title>Osmotic Adaptation and Compatible Solute Biosynthesis of Phototrophic Bacteria as Revealed from Genome Analyses.</title>
        <authorList>
            <person name="Imhoff J.F."/>
            <person name="Rahn T."/>
            <person name="Kunzel S."/>
            <person name="Keller A."/>
            <person name="Neulinger S.C."/>
        </authorList>
    </citation>
    <scope>NUCLEOTIDE SEQUENCE [LARGE SCALE GENOMIC DNA]</scope>
    <source>
        <strain evidence="1 2">DSM 15382</strain>
    </source>
</reference>
<evidence type="ECO:0000313" key="1">
    <source>
        <dbReference type="EMBL" id="MBK1656641.1"/>
    </source>
</evidence>
<comment type="caution">
    <text evidence="1">The sequence shown here is derived from an EMBL/GenBank/DDBJ whole genome shotgun (WGS) entry which is preliminary data.</text>
</comment>